<proteinExistence type="predicted"/>
<evidence type="ECO:0000313" key="3">
    <source>
        <dbReference type="Proteomes" id="UP000268857"/>
    </source>
</evidence>
<dbReference type="EMBL" id="RSCJ01000012">
    <property type="protein sequence ID" value="RUR79725.1"/>
    <property type="molecule type" value="Genomic_DNA"/>
</dbReference>
<comment type="caution">
    <text evidence="2">The sequence shown here is derived from an EMBL/GenBank/DDBJ whole genome shotgun (WGS) entry which is preliminary data.</text>
</comment>
<name>A0A433NCN7_CHLFR</name>
<reference evidence="2 3" key="1">
    <citation type="journal article" date="2019" name="Genome Biol. Evol.">
        <title>Day and night: Metabolic profiles and evolutionary relationships of six axenic non-marine cyanobacteria.</title>
        <authorList>
            <person name="Will S.E."/>
            <person name="Henke P."/>
            <person name="Boedeker C."/>
            <person name="Huang S."/>
            <person name="Brinkmann H."/>
            <person name="Rohde M."/>
            <person name="Jarek M."/>
            <person name="Friedl T."/>
            <person name="Seufert S."/>
            <person name="Schumacher M."/>
            <person name="Overmann J."/>
            <person name="Neumann-Schaal M."/>
            <person name="Petersen J."/>
        </authorList>
    </citation>
    <scope>NUCLEOTIDE SEQUENCE [LARGE SCALE GENOMIC DNA]</scope>
    <source>
        <strain evidence="2 3">PCC 6912</strain>
    </source>
</reference>
<dbReference type="Gene3D" id="3.40.50.720">
    <property type="entry name" value="NAD(P)-binding Rossmann-like Domain"/>
    <property type="match status" value="1"/>
</dbReference>
<dbReference type="OrthoDB" id="9808276at2"/>
<dbReference type="InterPro" id="IPR036291">
    <property type="entry name" value="NAD(P)-bd_dom_sf"/>
</dbReference>
<dbReference type="PANTHER" id="PTHR48079:SF6">
    <property type="entry name" value="NAD(P)-BINDING DOMAIN-CONTAINING PROTEIN-RELATED"/>
    <property type="match status" value="1"/>
</dbReference>
<dbReference type="RefSeq" id="WP_016877406.1">
    <property type="nucleotide sequence ID" value="NZ_AJLN01000051.1"/>
</dbReference>
<dbReference type="PANTHER" id="PTHR48079">
    <property type="entry name" value="PROTEIN YEEZ"/>
    <property type="match status" value="1"/>
</dbReference>
<organism evidence="2 3">
    <name type="scientific">Chlorogloeopsis fritschii PCC 6912</name>
    <dbReference type="NCBI Taxonomy" id="211165"/>
    <lineage>
        <taxon>Bacteria</taxon>
        <taxon>Bacillati</taxon>
        <taxon>Cyanobacteriota</taxon>
        <taxon>Cyanophyceae</taxon>
        <taxon>Nostocales</taxon>
        <taxon>Chlorogloeopsidaceae</taxon>
        <taxon>Chlorogloeopsis</taxon>
    </lineage>
</organism>
<dbReference type="CDD" id="cd05266">
    <property type="entry name" value="SDR_a4"/>
    <property type="match status" value="1"/>
</dbReference>
<evidence type="ECO:0000259" key="1">
    <source>
        <dbReference type="Pfam" id="PF01370"/>
    </source>
</evidence>
<dbReference type="AlphaFoldDB" id="A0A433NCN7"/>
<evidence type="ECO:0000313" key="2">
    <source>
        <dbReference type="EMBL" id="RUR79725.1"/>
    </source>
</evidence>
<accession>A0A433NCN7</accession>
<gene>
    <name evidence="2" type="ORF">PCC6912_32610</name>
</gene>
<dbReference type="Proteomes" id="UP000268857">
    <property type="component" value="Unassembled WGS sequence"/>
</dbReference>
<sequence>MNVAIIGCGYVGSAVARHWQQKMTLVVTATTTTPERVPELQSLAQRVVTVQGSDSEGLKSVLKNQDAVLLSVATKGSGTYEETYLQTAQALVSVLKQTPSVQQLIYTSSCSVYGEQHGALVDEETPVAPTTPSGTILSETEQVLLSASSENLRICILRLGGIYGPRRELVKIYQRLAGTTRPGSGNEPANWIHLDDIVAAIEFARRHRFQGIYNLVDDDNLTNGEIANRVCEIHNLPKVTWDSSPSSKRSYNAKVSNKKIKEAGYKFIHPQMLFS</sequence>
<feature type="domain" description="NAD-dependent epimerase/dehydratase" evidence="1">
    <location>
        <begin position="7"/>
        <end position="214"/>
    </location>
</feature>
<keyword evidence="3" id="KW-1185">Reference proteome</keyword>
<dbReference type="GO" id="GO:0005737">
    <property type="term" value="C:cytoplasm"/>
    <property type="evidence" value="ECO:0007669"/>
    <property type="project" value="TreeGrafter"/>
</dbReference>
<dbReference type="STRING" id="211165.GCA_000317285_01511"/>
<dbReference type="Pfam" id="PF01370">
    <property type="entry name" value="Epimerase"/>
    <property type="match status" value="1"/>
</dbReference>
<dbReference type="InterPro" id="IPR051783">
    <property type="entry name" value="NAD(P)-dependent_oxidoreduct"/>
</dbReference>
<dbReference type="GO" id="GO:0004029">
    <property type="term" value="F:aldehyde dehydrogenase (NAD+) activity"/>
    <property type="evidence" value="ECO:0007669"/>
    <property type="project" value="TreeGrafter"/>
</dbReference>
<protein>
    <submittedName>
        <fullName evidence="2">NAD(P)-dependent oxidoreductase</fullName>
    </submittedName>
</protein>
<dbReference type="InterPro" id="IPR001509">
    <property type="entry name" value="Epimerase_deHydtase"/>
</dbReference>
<dbReference type="SUPFAM" id="SSF51735">
    <property type="entry name" value="NAD(P)-binding Rossmann-fold domains"/>
    <property type="match status" value="1"/>
</dbReference>